<protein>
    <submittedName>
        <fullName evidence="5">LacI family transcriptional regulator</fullName>
    </submittedName>
</protein>
<evidence type="ECO:0000256" key="1">
    <source>
        <dbReference type="ARBA" id="ARBA00023015"/>
    </source>
</evidence>
<dbReference type="Gene3D" id="3.40.50.2300">
    <property type="match status" value="2"/>
</dbReference>
<proteinExistence type="predicted"/>
<dbReference type="RefSeq" id="WP_307431248.1">
    <property type="nucleotide sequence ID" value="NZ_JAUSVK010000001.1"/>
</dbReference>
<feature type="domain" description="HTH lacI-type" evidence="4">
    <location>
        <begin position="3"/>
        <end position="57"/>
    </location>
</feature>
<evidence type="ECO:0000256" key="2">
    <source>
        <dbReference type="ARBA" id="ARBA00023125"/>
    </source>
</evidence>
<dbReference type="Gene3D" id="1.10.260.40">
    <property type="entry name" value="lambda repressor-like DNA-binding domains"/>
    <property type="match status" value="1"/>
</dbReference>
<dbReference type="PANTHER" id="PTHR30146:SF109">
    <property type="entry name" value="HTH-TYPE TRANSCRIPTIONAL REGULATOR GALS"/>
    <property type="match status" value="1"/>
</dbReference>
<keyword evidence="1" id="KW-0805">Transcription regulation</keyword>
<dbReference type="InterPro" id="IPR010982">
    <property type="entry name" value="Lambda_DNA-bd_dom_sf"/>
</dbReference>
<gene>
    <name evidence="5" type="ORF">J3R73_004159</name>
</gene>
<evidence type="ECO:0000256" key="3">
    <source>
        <dbReference type="ARBA" id="ARBA00023163"/>
    </source>
</evidence>
<accession>A0ABU0FJ49</accession>
<sequence length="343" mass="37005">MAARLIDVARLAGLSVTAVSRHLNGRIKLPDDTVAMIEDAVRELGYQPNPHARSLSRGRSDTVGLVIPDIGNPYFAKLAASVEQAAHKRGLALLLCVTLNRRDREQEYLRRLATNYLDGLIFVTNHPNDGSLADLINQTNRRVVILDEDIEGARGAKIFSDNAQAGYLATKHLIEAGHRRIAILSGPEHMMSSRDRLAGCRKAVAESGVEAELTALLYGEYSPGHGRRAAQALLDRSDGTTALIFASDEIAIGAIELLQERGVRVPEDMSLIGGDDVAPFHLLSPPLTSIRLPVDAMGQRGMALLIAGLNKKSTKATVEHLPVELVIRRSVAAPRAAKPPGRA</sequence>
<dbReference type="SUPFAM" id="SSF53822">
    <property type="entry name" value="Periplasmic binding protein-like I"/>
    <property type="match status" value="1"/>
</dbReference>
<comment type="caution">
    <text evidence="5">The sequence shown here is derived from an EMBL/GenBank/DDBJ whole genome shotgun (WGS) entry which is preliminary data.</text>
</comment>
<dbReference type="Pfam" id="PF00356">
    <property type="entry name" value="LacI"/>
    <property type="match status" value="1"/>
</dbReference>
<keyword evidence="2" id="KW-0238">DNA-binding</keyword>
<name>A0ABU0FJ49_9HYPH</name>
<dbReference type="SMART" id="SM00354">
    <property type="entry name" value="HTH_LACI"/>
    <property type="match status" value="1"/>
</dbReference>
<evidence type="ECO:0000313" key="5">
    <source>
        <dbReference type="EMBL" id="MDQ0394367.1"/>
    </source>
</evidence>
<dbReference type="InterPro" id="IPR046335">
    <property type="entry name" value="LacI/GalR-like_sensor"/>
</dbReference>
<dbReference type="CDD" id="cd06267">
    <property type="entry name" value="PBP1_LacI_sugar_binding-like"/>
    <property type="match status" value="1"/>
</dbReference>
<dbReference type="InterPro" id="IPR028082">
    <property type="entry name" value="Peripla_BP_I"/>
</dbReference>
<organism evidence="5 6">
    <name type="scientific">Labrys monachus</name>
    <dbReference type="NCBI Taxonomy" id="217067"/>
    <lineage>
        <taxon>Bacteria</taxon>
        <taxon>Pseudomonadati</taxon>
        <taxon>Pseudomonadota</taxon>
        <taxon>Alphaproteobacteria</taxon>
        <taxon>Hyphomicrobiales</taxon>
        <taxon>Xanthobacteraceae</taxon>
        <taxon>Labrys</taxon>
    </lineage>
</organism>
<dbReference type="InterPro" id="IPR000843">
    <property type="entry name" value="HTH_LacI"/>
</dbReference>
<dbReference type="EMBL" id="JAUSVK010000001">
    <property type="protein sequence ID" value="MDQ0394367.1"/>
    <property type="molecule type" value="Genomic_DNA"/>
</dbReference>
<dbReference type="PANTHER" id="PTHR30146">
    <property type="entry name" value="LACI-RELATED TRANSCRIPTIONAL REPRESSOR"/>
    <property type="match status" value="1"/>
</dbReference>
<evidence type="ECO:0000259" key="4">
    <source>
        <dbReference type="PROSITE" id="PS50932"/>
    </source>
</evidence>
<keyword evidence="6" id="KW-1185">Reference proteome</keyword>
<dbReference type="PROSITE" id="PS50932">
    <property type="entry name" value="HTH_LACI_2"/>
    <property type="match status" value="1"/>
</dbReference>
<dbReference type="Pfam" id="PF13377">
    <property type="entry name" value="Peripla_BP_3"/>
    <property type="match status" value="1"/>
</dbReference>
<dbReference type="SUPFAM" id="SSF47413">
    <property type="entry name" value="lambda repressor-like DNA-binding domains"/>
    <property type="match status" value="1"/>
</dbReference>
<dbReference type="CDD" id="cd01392">
    <property type="entry name" value="HTH_LacI"/>
    <property type="match status" value="1"/>
</dbReference>
<reference evidence="5 6" key="1">
    <citation type="submission" date="2023-07" db="EMBL/GenBank/DDBJ databases">
        <title>Genomic Encyclopedia of Type Strains, Phase IV (KMG-IV): sequencing the most valuable type-strain genomes for metagenomic binning, comparative biology and taxonomic classification.</title>
        <authorList>
            <person name="Goeker M."/>
        </authorList>
    </citation>
    <scope>NUCLEOTIDE SEQUENCE [LARGE SCALE GENOMIC DNA]</scope>
    <source>
        <strain evidence="5 6">DSM 5896</strain>
    </source>
</reference>
<keyword evidence="3" id="KW-0804">Transcription</keyword>
<dbReference type="Proteomes" id="UP001237448">
    <property type="component" value="Unassembled WGS sequence"/>
</dbReference>
<evidence type="ECO:0000313" key="6">
    <source>
        <dbReference type="Proteomes" id="UP001237448"/>
    </source>
</evidence>